<proteinExistence type="predicted"/>
<keyword evidence="3" id="KW-0479">Metal-binding</keyword>
<evidence type="ECO:0000259" key="8">
    <source>
        <dbReference type="Pfam" id="PF01435"/>
    </source>
</evidence>
<keyword evidence="6" id="KW-0482">Metalloprotease</keyword>
<keyword evidence="5" id="KW-0862">Zinc</keyword>
<keyword evidence="4" id="KW-0378">Hydrolase</keyword>
<dbReference type="PANTHER" id="PTHR22726:SF1">
    <property type="entry name" value="METALLOENDOPEPTIDASE OMA1, MITOCHONDRIAL"/>
    <property type="match status" value="1"/>
</dbReference>
<dbReference type="EMBL" id="FLUO01000001">
    <property type="protein sequence ID" value="SBV98538.1"/>
    <property type="molecule type" value="Genomic_DNA"/>
</dbReference>
<feature type="signal peptide" evidence="7">
    <location>
        <begin position="1"/>
        <end position="20"/>
    </location>
</feature>
<dbReference type="InterPro" id="IPR001915">
    <property type="entry name" value="Peptidase_M48"/>
</dbReference>
<dbReference type="AlphaFoldDB" id="A0A212JGI8"/>
<keyword evidence="2 9" id="KW-0645">Protease</keyword>
<feature type="domain" description="Peptidase M48" evidence="8">
    <location>
        <begin position="27"/>
        <end position="219"/>
    </location>
</feature>
<evidence type="ECO:0000256" key="5">
    <source>
        <dbReference type="ARBA" id="ARBA00022833"/>
    </source>
</evidence>
<evidence type="ECO:0000256" key="7">
    <source>
        <dbReference type="SAM" id="SignalP"/>
    </source>
</evidence>
<dbReference type="InterPro" id="IPR051156">
    <property type="entry name" value="Mito/Outer_Membr_Metalloprot"/>
</dbReference>
<evidence type="ECO:0000256" key="4">
    <source>
        <dbReference type="ARBA" id="ARBA00022801"/>
    </source>
</evidence>
<protein>
    <submittedName>
        <fullName evidence="9">Putative Zn-dependent protease</fullName>
    </submittedName>
</protein>
<dbReference type="PANTHER" id="PTHR22726">
    <property type="entry name" value="METALLOENDOPEPTIDASE OMA1"/>
    <property type="match status" value="1"/>
</dbReference>
<organism evidence="9">
    <name type="scientific">uncultured Alphaproteobacteria bacterium</name>
    <dbReference type="NCBI Taxonomy" id="91750"/>
    <lineage>
        <taxon>Bacteria</taxon>
        <taxon>Pseudomonadati</taxon>
        <taxon>Pseudomonadota</taxon>
        <taxon>Alphaproteobacteria</taxon>
        <taxon>environmental samples</taxon>
    </lineage>
</organism>
<keyword evidence="7" id="KW-0732">Signal</keyword>
<evidence type="ECO:0000256" key="1">
    <source>
        <dbReference type="ARBA" id="ARBA00001947"/>
    </source>
</evidence>
<name>A0A212JGI8_9PROT</name>
<gene>
    <name evidence="9" type="ORF">KL86APRO_11023</name>
</gene>
<dbReference type="Pfam" id="PF14559">
    <property type="entry name" value="TPR_19"/>
    <property type="match status" value="1"/>
</dbReference>
<dbReference type="Pfam" id="PF01435">
    <property type="entry name" value="Peptidase_M48"/>
    <property type="match status" value="1"/>
</dbReference>
<dbReference type="SUPFAM" id="SSF48452">
    <property type="entry name" value="TPR-like"/>
    <property type="match status" value="1"/>
</dbReference>
<evidence type="ECO:0000313" key="9">
    <source>
        <dbReference type="EMBL" id="SBV98538.1"/>
    </source>
</evidence>
<dbReference type="GO" id="GO:0046872">
    <property type="term" value="F:metal ion binding"/>
    <property type="evidence" value="ECO:0007669"/>
    <property type="project" value="UniProtKB-KW"/>
</dbReference>
<evidence type="ECO:0000256" key="6">
    <source>
        <dbReference type="ARBA" id="ARBA00023049"/>
    </source>
</evidence>
<feature type="chain" id="PRO_5012713394" evidence="7">
    <location>
        <begin position="21"/>
        <end position="449"/>
    </location>
</feature>
<sequence length="449" mass="49317">MVMTVVAWAALAVGASPARAEMSLIRDAEIENTIHDLAAPLLRAADLDADALKVHLVKDHRLNAFVSSGMNLFLNTGLLMRAEDPAEVMGVMAHEFGHITGGHIILREQQMEATQRNIWLSYALGAAAALATGRGDAFGGVMMGTQSGLIENLMSFSRSEESQADQAGLEYLDEIGVSAAGLLRFMRILQGQELLVTARQDPYMRTHPLSRDRVAFIENHVKNSKIPENTLPAAWKDLYARVRAKLFGFLEPSARTLQRYPESDTSLPARYARAIAYYRMPDTGRAVQLIDALIAEEPANPYFRELKGQVLFEAGDADAAIPPYRESVRLLPHAAPLQLGLARALIARGGDADFKEAEKALEQALRDEPEGAFYWRQLAIARANLHEEGPAAYAMAEYALRVGRNAEAKFHAGKAVQLLPAGSPARLRAEDIKAEAERLLDLEKKDKSR</sequence>
<dbReference type="CDD" id="cd07324">
    <property type="entry name" value="M48C_Oma1-like"/>
    <property type="match status" value="1"/>
</dbReference>
<dbReference type="InterPro" id="IPR011990">
    <property type="entry name" value="TPR-like_helical_dom_sf"/>
</dbReference>
<dbReference type="GO" id="GO:0016020">
    <property type="term" value="C:membrane"/>
    <property type="evidence" value="ECO:0007669"/>
    <property type="project" value="TreeGrafter"/>
</dbReference>
<evidence type="ECO:0000256" key="3">
    <source>
        <dbReference type="ARBA" id="ARBA00022723"/>
    </source>
</evidence>
<comment type="cofactor">
    <cofactor evidence="1">
        <name>Zn(2+)</name>
        <dbReference type="ChEBI" id="CHEBI:29105"/>
    </cofactor>
</comment>
<evidence type="ECO:0000256" key="2">
    <source>
        <dbReference type="ARBA" id="ARBA00022670"/>
    </source>
</evidence>
<dbReference type="GO" id="GO:0051603">
    <property type="term" value="P:proteolysis involved in protein catabolic process"/>
    <property type="evidence" value="ECO:0007669"/>
    <property type="project" value="TreeGrafter"/>
</dbReference>
<dbReference type="Gene3D" id="1.25.40.10">
    <property type="entry name" value="Tetratricopeptide repeat domain"/>
    <property type="match status" value="1"/>
</dbReference>
<reference evidence="9" key="1">
    <citation type="submission" date="2016-04" db="EMBL/GenBank/DDBJ databases">
        <authorList>
            <person name="Evans L.H."/>
            <person name="Alamgir A."/>
            <person name="Owens N."/>
            <person name="Weber N.D."/>
            <person name="Virtaneva K."/>
            <person name="Barbian K."/>
            <person name="Babar A."/>
            <person name="Rosenke K."/>
        </authorList>
    </citation>
    <scope>NUCLEOTIDE SEQUENCE</scope>
    <source>
        <strain evidence="9">86</strain>
    </source>
</reference>
<dbReference type="Gene3D" id="3.30.2010.10">
    <property type="entry name" value="Metalloproteases ('zincins'), catalytic domain"/>
    <property type="match status" value="1"/>
</dbReference>
<dbReference type="GO" id="GO:0004222">
    <property type="term" value="F:metalloendopeptidase activity"/>
    <property type="evidence" value="ECO:0007669"/>
    <property type="project" value="InterPro"/>
</dbReference>
<accession>A0A212JGI8</accession>